<evidence type="ECO:0000313" key="6">
    <source>
        <dbReference type="Proteomes" id="UP001209878"/>
    </source>
</evidence>
<dbReference type="InterPro" id="IPR051314">
    <property type="entry name" value="AAA_ATPase_RarA/MGS1/WRNIP1"/>
</dbReference>
<keyword evidence="1" id="KW-0547">Nucleotide-binding</keyword>
<dbReference type="GO" id="GO:0003677">
    <property type="term" value="F:DNA binding"/>
    <property type="evidence" value="ECO:0007669"/>
    <property type="project" value="InterPro"/>
</dbReference>
<name>A0AAD9UFU1_RIDPI</name>
<organism evidence="5 6">
    <name type="scientific">Ridgeia piscesae</name>
    <name type="common">Tubeworm</name>
    <dbReference type="NCBI Taxonomy" id="27915"/>
    <lineage>
        <taxon>Eukaryota</taxon>
        <taxon>Metazoa</taxon>
        <taxon>Spiralia</taxon>
        <taxon>Lophotrochozoa</taxon>
        <taxon>Annelida</taxon>
        <taxon>Polychaeta</taxon>
        <taxon>Sedentaria</taxon>
        <taxon>Canalipalpata</taxon>
        <taxon>Sabellida</taxon>
        <taxon>Siboglinidae</taxon>
        <taxon>Ridgeia</taxon>
    </lineage>
</organism>
<dbReference type="InterPro" id="IPR032423">
    <property type="entry name" value="AAA_assoc_2"/>
</dbReference>
<dbReference type="Pfam" id="PF12002">
    <property type="entry name" value="MgsA_C"/>
    <property type="match status" value="1"/>
</dbReference>
<gene>
    <name evidence="5" type="ORF">NP493_156g00004</name>
</gene>
<dbReference type="PANTHER" id="PTHR13779">
    <property type="entry name" value="WERNER HELICASE-INTERACTING PROTEIN 1 FAMILY MEMBER"/>
    <property type="match status" value="1"/>
</dbReference>
<evidence type="ECO:0000313" key="5">
    <source>
        <dbReference type="EMBL" id="KAK2187700.1"/>
    </source>
</evidence>
<dbReference type="GO" id="GO:0005524">
    <property type="term" value="F:ATP binding"/>
    <property type="evidence" value="ECO:0007669"/>
    <property type="project" value="UniProtKB-KW"/>
</dbReference>
<dbReference type="InterPro" id="IPR021886">
    <property type="entry name" value="MgsA_C"/>
</dbReference>
<dbReference type="Gene3D" id="1.10.3710.10">
    <property type="entry name" value="DNA polymerase III clamp loader subunits, C-terminal domain"/>
    <property type="match status" value="1"/>
</dbReference>
<dbReference type="GO" id="GO:0006261">
    <property type="term" value="P:DNA-templated DNA replication"/>
    <property type="evidence" value="ECO:0007669"/>
    <property type="project" value="TreeGrafter"/>
</dbReference>
<protein>
    <recommendedName>
        <fullName evidence="7">ATPase WRNIP1</fullName>
    </recommendedName>
</protein>
<dbReference type="GO" id="GO:0005634">
    <property type="term" value="C:nucleus"/>
    <property type="evidence" value="ECO:0007669"/>
    <property type="project" value="TreeGrafter"/>
</dbReference>
<accession>A0AAD9UFU1</accession>
<keyword evidence="6" id="KW-1185">Reference proteome</keyword>
<evidence type="ECO:0000256" key="2">
    <source>
        <dbReference type="ARBA" id="ARBA00022840"/>
    </source>
</evidence>
<proteinExistence type="predicted"/>
<sequence>MTLAHLCDGDARVALNSLQNAVESARARSGHMISMEDVKEGLQRSHVQYDRAGEEHYNCISALIKSMRGSNDSAAIYWLSRMLEGGEDPKFVARRLIIFASEDIGVADSQSLVLGVATYQACHFIGMPECALNLAHCVVHMSRAPKSTETYTALKKARESIRHHQGLLPAVPLHLRNAPTKLMKDLNYGVGYQYNPACTGPVEQDYLPPELLGVNFFAKDAT</sequence>
<evidence type="ECO:0000259" key="4">
    <source>
        <dbReference type="Pfam" id="PF16193"/>
    </source>
</evidence>
<keyword evidence="2" id="KW-0067">ATP-binding</keyword>
<evidence type="ECO:0008006" key="7">
    <source>
        <dbReference type="Google" id="ProtNLM"/>
    </source>
</evidence>
<feature type="domain" description="AAA C-terminal" evidence="4">
    <location>
        <begin position="2"/>
        <end position="68"/>
    </location>
</feature>
<evidence type="ECO:0000259" key="3">
    <source>
        <dbReference type="Pfam" id="PF12002"/>
    </source>
</evidence>
<evidence type="ECO:0000256" key="1">
    <source>
        <dbReference type="ARBA" id="ARBA00022741"/>
    </source>
</evidence>
<feature type="domain" description="MgsA AAA+ ATPase C-terminal" evidence="3">
    <location>
        <begin position="69"/>
        <end position="219"/>
    </location>
</feature>
<dbReference type="FunFam" id="1.20.272.10:FF:000001">
    <property type="entry name" value="Putative AAA family ATPase"/>
    <property type="match status" value="1"/>
</dbReference>
<dbReference type="Pfam" id="PF16193">
    <property type="entry name" value="AAA_assoc_2"/>
    <property type="match status" value="1"/>
</dbReference>
<dbReference type="GO" id="GO:0000731">
    <property type="term" value="P:DNA synthesis involved in DNA repair"/>
    <property type="evidence" value="ECO:0007669"/>
    <property type="project" value="TreeGrafter"/>
</dbReference>
<dbReference type="Gene3D" id="1.10.8.60">
    <property type="match status" value="1"/>
</dbReference>
<dbReference type="AlphaFoldDB" id="A0AAD9UFU1"/>
<dbReference type="GO" id="GO:0008047">
    <property type="term" value="F:enzyme activator activity"/>
    <property type="evidence" value="ECO:0007669"/>
    <property type="project" value="TreeGrafter"/>
</dbReference>
<comment type="caution">
    <text evidence="5">The sequence shown here is derived from an EMBL/GenBank/DDBJ whole genome shotgun (WGS) entry which is preliminary data.</text>
</comment>
<dbReference type="EMBL" id="JAODUO010000156">
    <property type="protein sequence ID" value="KAK2187700.1"/>
    <property type="molecule type" value="Genomic_DNA"/>
</dbReference>
<dbReference type="Gene3D" id="1.20.272.10">
    <property type="match status" value="1"/>
</dbReference>
<dbReference type="InterPro" id="IPR008921">
    <property type="entry name" value="DNA_pol3_clamp-load_cplx_C"/>
</dbReference>
<dbReference type="PANTHER" id="PTHR13779:SF7">
    <property type="entry name" value="ATPASE WRNIP1"/>
    <property type="match status" value="1"/>
</dbReference>
<dbReference type="GO" id="GO:0017116">
    <property type="term" value="F:single-stranded DNA helicase activity"/>
    <property type="evidence" value="ECO:0007669"/>
    <property type="project" value="TreeGrafter"/>
</dbReference>
<dbReference type="Proteomes" id="UP001209878">
    <property type="component" value="Unassembled WGS sequence"/>
</dbReference>
<dbReference type="CDD" id="cd18139">
    <property type="entry name" value="HLD_clamp_RarA"/>
    <property type="match status" value="1"/>
</dbReference>
<dbReference type="SUPFAM" id="SSF48019">
    <property type="entry name" value="post-AAA+ oligomerization domain-like"/>
    <property type="match status" value="1"/>
</dbReference>
<reference evidence="5" key="1">
    <citation type="journal article" date="2023" name="Mol. Biol. Evol.">
        <title>Third-Generation Sequencing Reveals the Adaptive Role of the Epigenome in Three Deep-Sea Polychaetes.</title>
        <authorList>
            <person name="Perez M."/>
            <person name="Aroh O."/>
            <person name="Sun Y."/>
            <person name="Lan Y."/>
            <person name="Juniper S.K."/>
            <person name="Young C.R."/>
            <person name="Angers B."/>
            <person name="Qian P.Y."/>
        </authorList>
    </citation>
    <scope>NUCLEOTIDE SEQUENCE</scope>
    <source>
        <strain evidence="5">R07B-5</strain>
    </source>
</reference>